<reference evidence="2" key="1">
    <citation type="submission" date="2022-10" db="EMBL/GenBank/DDBJ databases">
        <authorList>
            <person name="Botero Cardona J."/>
        </authorList>
    </citation>
    <scope>NUCLEOTIDE SEQUENCE</scope>
    <source>
        <strain evidence="2">LMG 31819</strain>
        <strain evidence="3">R-53529</strain>
    </source>
</reference>
<evidence type="ECO:0000259" key="1">
    <source>
        <dbReference type="Pfam" id="PF18864"/>
    </source>
</evidence>
<evidence type="ECO:0000313" key="2">
    <source>
        <dbReference type="EMBL" id="CAI3936200.1"/>
    </source>
</evidence>
<accession>A0A9W4TL89</accession>
<sequence length="294" mass="33297">MKAIIELQKRTMDSSSNIVDLVRYAYVIAYKLNLQDFVEWCNAELEGYTEHCEVFLPEYRCVGGTLKVSFMNGRVERYSFSDADKTSRLSRMGFPNDISSLIKIIEEAEQGKWISAKLSPKLEQLIVDDPEYIFAIEAYLEVHISELEKIFSNIRKIILDWTLKCEKQGILGDEWIFTDKEKQMAQNITYNISSVQNMANHNTDTTINQTAQNISVTKGDFQSLANFLNDKGISEPDIQELKEIIDVESNLATEGMENGKLQSWIGKVAIGGSLVAKGVAVETIVEGIKYYLGF</sequence>
<gene>
    <name evidence="3" type="ORF">R53529_LOCUS1481</name>
    <name evidence="2" type="ORF">R53530_LOCUS952</name>
</gene>
<comment type="caution">
    <text evidence="2">The sequence shown here is derived from an EMBL/GenBank/DDBJ whole genome shotgun (WGS) entry which is preliminary data.</text>
</comment>
<protein>
    <recommendedName>
        <fullName evidence="1">AbiTii domain-containing protein</fullName>
    </recommendedName>
</protein>
<feature type="domain" description="AbiTii" evidence="1">
    <location>
        <begin position="4"/>
        <end position="189"/>
    </location>
</feature>
<dbReference type="AlphaFoldDB" id="A0A9W4TL89"/>
<dbReference type="EMBL" id="CAMXCM010000002">
    <property type="protein sequence ID" value="CAI3936200.1"/>
    <property type="molecule type" value="Genomic_DNA"/>
</dbReference>
<evidence type="ECO:0000313" key="4">
    <source>
        <dbReference type="Proteomes" id="UP001154255"/>
    </source>
</evidence>
<name>A0A9W4TL89_9PROT</name>
<dbReference type="EMBL" id="CAMXCS010000002">
    <property type="protein sequence ID" value="CAI3947263.1"/>
    <property type="molecule type" value="Genomic_DNA"/>
</dbReference>
<evidence type="ECO:0000313" key="5">
    <source>
        <dbReference type="Proteomes" id="UP001154259"/>
    </source>
</evidence>
<proteinExistence type="predicted"/>
<organism evidence="2 4">
    <name type="scientific">Commensalibacter communis</name>
    <dbReference type="NCBI Taxonomy" id="2972786"/>
    <lineage>
        <taxon>Bacteria</taxon>
        <taxon>Pseudomonadati</taxon>
        <taxon>Pseudomonadota</taxon>
        <taxon>Alphaproteobacteria</taxon>
        <taxon>Acetobacterales</taxon>
        <taxon>Acetobacteraceae</taxon>
    </lineage>
</organism>
<dbReference type="Proteomes" id="UP001154255">
    <property type="component" value="Unassembled WGS sequence"/>
</dbReference>
<dbReference type="RefSeq" id="WP_271789904.1">
    <property type="nucleotide sequence ID" value="NZ_CAMXCM010000002.1"/>
</dbReference>
<dbReference type="Pfam" id="PF18864">
    <property type="entry name" value="AbiTii"/>
    <property type="match status" value="1"/>
</dbReference>
<dbReference type="InterPro" id="IPR041304">
    <property type="entry name" value="AbiTii"/>
</dbReference>
<evidence type="ECO:0000313" key="3">
    <source>
        <dbReference type="EMBL" id="CAI3947263.1"/>
    </source>
</evidence>
<dbReference type="Proteomes" id="UP001154259">
    <property type="component" value="Unassembled WGS sequence"/>
</dbReference>
<keyword evidence="5" id="KW-1185">Reference proteome</keyword>